<reference evidence="1" key="1">
    <citation type="submission" date="2021-02" db="EMBL/GenBank/DDBJ databases">
        <title>Fulvivirga sp. S481 isolated from sea water.</title>
        <authorList>
            <person name="Bae S.S."/>
            <person name="Baek K."/>
        </authorList>
    </citation>
    <scope>NUCLEOTIDE SEQUENCE</scope>
    <source>
        <strain evidence="1">S481</strain>
    </source>
</reference>
<gene>
    <name evidence="1" type="ORF">JR347_08000</name>
</gene>
<protein>
    <submittedName>
        <fullName evidence="1">Aminopeptidase</fullName>
    </submittedName>
</protein>
<sequence>MKRGYKILLVFILLLVAVFFVYSDLIVYGLRQGKGQWHIVSNAKPVEEFLSDPNVDQSTKEKLNLVQDVREFCVSQLGLSDTENYTEMYDQQGKPVLWVVTACKPFSFEPYQWKFPVVGTVPYKGFFEEALAHEEAKRLSELGLDTNIRTVGGWSTLGWFKDPILSEMLKRNDGELANLIVHELVHATIFVKDSVEFNENLASYIGDKGAEEYLKKVDGQKGLEEYIRSKEDQQKFVNHILRGYQQLDTLYIRNSDKSVELQRLLKTNMIDSIMNALDTLTLNDPNYLSKLKGYQPNNAYFMSFKRYRAKQPILDSIFTIQFDSNLINFIEYFKQQYAAE</sequence>
<dbReference type="KEGG" id="fuv:JR347_08000"/>
<dbReference type="InterPro" id="IPR014553">
    <property type="entry name" value="Aminopept"/>
</dbReference>
<dbReference type="AlphaFoldDB" id="A0A974WIE1"/>
<keyword evidence="1" id="KW-0031">Aminopeptidase</keyword>
<evidence type="ECO:0000313" key="1">
    <source>
        <dbReference type="EMBL" id="QSE99016.1"/>
    </source>
</evidence>
<keyword evidence="1" id="KW-0378">Hydrolase</keyword>
<dbReference type="Pfam" id="PF10023">
    <property type="entry name" value="Aminopep"/>
    <property type="match status" value="1"/>
</dbReference>
<dbReference type="RefSeq" id="WP_205723527.1">
    <property type="nucleotide sequence ID" value="NZ_CP070608.1"/>
</dbReference>
<organism evidence="1 2">
    <name type="scientific">Fulvivirga lutea</name>
    <dbReference type="NCBI Taxonomy" id="2810512"/>
    <lineage>
        <taxon>Bacteria</taxon>
        <taxon>Pseudomonadati</taxon>
        <taxon>Bacteroidota</taxon>
        <taxon>Cytophagia</taxon>
        <taxon>Cytophagales</taxon>
        <taxon>Fulvivirgaceae</taxon>
        <taxon>Fulvivirga</taxon>
    </lineage>
</organism>
<dbReference type="Proteomes" id="UP000662783">
    <property type="component" value="Chromosome"/>
</dbReference>
<keyword evidence="1" id="KW-0645">Protease</keyword>
<evidence type="ECO:0000313" key="2">
    <source>
        <dbReference type="Proteomes" id="UP000662783"/>
    </source>
</evidence>
<dbReference type="EMBL" id="CP070608">
    <property type="protein sequence ID" value="QSE99016.1"/>
    <property type="molecule type" value="Genomic_DNA"/>
</dbReference>
<proteinExistence type="predicted"/>
<keyword evidence="2" id="KW-1185">Reference proteome</keyword>
<accession>A0A974WIE1</accession>
<dbReference type="GO" id="GO:0004177">
    <property type="term" value="F:aminopeptidase activity"/>
    <property type="evidence" value="ECO:0007669"/>
    <property type="project" value="UniProtKB-KW"/>
</dbReference>
<name>A0A974WIE1_9BACT</name>